<keyword evidence="1" id="KW-0472">Membrane</keyword>
<protein>
    <submittedName>
        <fullName evidence="2">Uncharacterized protein</fullName>
    </submittedName>
</protein>
<dbReference type="PANTHER" id="PTHR21879">
    <property type="entry name" value="FI03362P-RELATED-RELATED"/>
    <property type="match status" value="1"/>
</dbReference>
<keyword evidence="1" id="KW-1133">Transmembrane helix</keyword>
<dbReference type="AlphaFoldDB" id="A0AAN7PC56"/>
<organism evidence="2 3">
    <name type="scientific">Aquatica leii</name>
    <dbReference type="NCBI Taxonomy" id="1421715"/>
    <lineage>
        <taxon>Eukaryota</taxon>
        <taxon>Metazoa</taxon>
        <taxon>Ecdysozoa</taxon>
        <taxon>Arthropoda</taxon>
        <taxon>Hexapoda</taxon>
        <taxon>Insecta</taxon>
        <taxon>Pterygota</taxon>
        <taxon>Neoptera</taxon>
        <taxon>Endopterygota</taxon>
        <taxon>Coleoptera</taxon>
        <taxon>Polyphaga</taxon>
        <taxon>Elateriformia</taxon>
        <taxon>Elateroidea</taxon>
        <taxon>Lampyridae</taxon>
        <taxon>Luciolinae</taxon>
        <taxon>Aquatica</taxon>
    </lineage>
</organism>
<reference evidence="3" key="1">
    <citation type="submission" date="2023-01" db="EMBL/GenBank/DDBJ databases">
        <title>Key to firefly adult light organ development and bioluminescence: homeobox transcription factors regulate luciferase expression and transportation to peroxisome.</title>
        <authorList>
            <person name="Fu X."/>
        </authorList>
    </citation>
    <scope>NUCLEOTIDE SEQUENCE [LARGE SCALE GENOMIC DNA]</scope>
</reference>
<evidence type="ECO:0000313" key="3">
    <source>
        <dbReference type="Proteomes" id="UP001353858"/>
    </source>
</evidence>
<proteinExistence type="predicted"/>
<comment type="caution">
    <text evidence="2">The sequence shown here is derived from an EMBL/GenBank/DDBJ whole genome shotgun (WGS) entry which is preliminary data.</text>
</comment>
<keyword evidence="3" id="KW-1185">Reference proteome</keyword>
<keyword evidence="1" id="KW-0812">Transmembrane</keyword>
<gene>
    <name evidence="2" type="ORF">RN001_005103</name>
</gene>
<dbReference type="EMBL" id="JARPUR010000002">
    <property type="protein sequence ID" value="KAK4881784.1"/>
    <property type="molecule type" value="Genomic_DNA"/>
</dbReference>
<dbReference type="GO" id="GO:0016020">
    <property type="term" value="C:membrane"/>
    <property type="evidence" value="ECO:0007669"/>
    <property type="project" value="TreeGrafter"/>
</dbReference>
<dbReference type="PANTHER" id="PTHR21879:SF8">
    <property type="entry name" value="OSIRIS 23"/>
    <property type="match status" value="1"/>
</dbReference>
<accession>A0AAN7PC56</accession>
<evidence type="ECO:0000256" key="1">
    <source>
        <dbReference type="SAM" id="Phobius"/>
    </source>
</evidence>
<name>A0AAN7PC56_9COLE</name>
<sequence length="203" mass="23767">MLRVIPNRHENFVYLITRRINEVLYETLCRILESNQTEILNGINIIKYKHTNDAFNIIYDYTYNDTTLEDKITTMLMNVSQHYSLKIYLNNFVKTRKLVSQGRHRRRRHHMMPFMVFGIVGLSMILIPMGFKFLTILGGKALLLAKMALMLSSIQGLKKLATSSYNYGLYQTPPVHPWHYDRHGYEDISNTQSEAFPSAYIHS</sequence>
<evidence type="ECO:0000313" key="2">
    <source>
        <dbReference type="EMBL" id="KAK4881784.1"/>
    </source>
</evidence>
<dbReference type="Proteomes" id="UP001353858">
    <property type="component" value="Unassembled WGS sequence"/>
</dbReference>
<dbReference type="InterPro" id="IPR012464">
    <property type="entry name" value="DUF1676"/>
</dbReference>
<feature type="transmembrane region" description="Helical" evidence="1">
    <location>
        <begin position="111"/>
        <end position="131"/>
    </location>
</feature>
<dbReference type="Pfam" id="PF07898">
    <property type="entry name" value="DUF1676"/>
    <property type="match status" value="1"/>
</dbReference>